<comment type="caution">
    <text evidence="2">The sequence shown here is derived from an EMBL/GenBank/DDBJ whole genome shotgun (WGS) entry which is preliminary data.</text>
</comment>
<dbReference type="EMBL" id="BQKY01000018">
    <property type="protein sequence ID" value="GJN94581.1"/>
    <property type="molecule type" value="Genomic_DNA"/>
</dbReference>
<feature type="region of interest" description="Disordered" evidence="1">
    <location>
        <begin position="39"/>
        <end position="64"/>
    </location>
</feature>
<protein>
    <submittedName>
        <fullName evidence="2">Uncharacterized protein</fullName>
    </submittedName>
</protein>
<name>A0AAV5GQB5_9BASI</name>
<proteinExistence type="predicted"/>
<evidence type="ECO:0000256" key="1">
    <source>
        <dbReference type="SAM" id="MobiDB-lite"/>
    </source>
</evidence>
<organism evidence="2 3">
    <name type="scientific">Rhodotorula paludigena</name>
    <dbReference type="NCBI Taxonomy" id="86838"/>
    <lineage>
        <taxon>Eukaryota</taxon>
        <taxon>Fungi</taxon>
        <taxon>Dikarya</taxon>
        <taxon>Basidiomycota</taxon>
        <taxon>Pucciniomycotina</taxon>
        <taxon>Microbotryomycetes</taxon>
        <taxon>Sporidiobolales</taxon>
        <taxon>Sporidiobolaceae</taxon>
        <taxon>Rhodotorula</taxon>
    </lineage>
</organism>
<gene>
    <name evidence="2" type="ORF">Rhopal_007664-T1</name>
</gene>
<dbReference type="Proteomes" id="UP001342314">
    <property type="component" value="Unassembled WGS sequence"/>
</dbReference>
<keyword evidence="3" id="KW-1185">Reference proteome</keyword>
<feature type="compositionally biased region" description="Low complexity" evidence="1">
    <location>
        <begin position="40"/>
        <end position="63"/>
    </location>
</feature>
<dbReference type="AlphaFoldDB" id="A0AAV5GQB5"/>
<evidence type="ECO:0000313" key="3">
    <source>
        <dbReference type="Proteomes" id="UP001342314"/>
    </source>
</evidence>
<sequence length="277" mass="29662">MHDLGTFDGADAGGSGSHQGLAFSLSKILAEKMARNARLASTSSSSSSGGSSGSGSRASGSGALEQSYGEGVGAGAAWLIQRCPPATMARLDSDGGCFCGKLDADARLCHGSDQNDRRAICVEDLRDDAQRDESIHARLLRDDAEYAQEVRRKKLKKVLRGEKHERSKRRRATCGIEFLADFEPSQESCPIGFARVGDSDDDPFICQSTSSPYSCGKEQKDCYAQPGVLQAECTEGGCEIMMCREGWRFHVLVPDEEAGYGSASCIPSKPLFFNPPA</sequence>
<accession>A0AAV5GQB5</accession>
<evidence type="ECO:0000313" key="2">
    <source>
        <dbReference type="EMBL" id="GJN94581.1"/>
    </source>
</evidence>
<reference evidence="2 3" key="1">
    <citation type="submission" date="2021-12" db="EMBL/GenBank/DDBJ databases">
        <title>High titer production of polyol ester of fatty acids by Rhodotorula paludigena BS15 towards product separation-free biomass refinery.</title>
        <authorList>
            <person name="Mano J."/>
            <person name="Ono H."/>
            <person name="Tanaka T."/>
            <person name="Naito K."/>
            <person name="Sushida H."/>
            <person name="Ike M."/>
            <person name="Tokuyasu K."/>
            <person name="Kitaoka M."/>
        </authorList>
    </citation>
    <scope>NUCLEOTIDE SEQUENCE [LARGE SCALE GENOMIC DNA]</scope>
    <source>
        <strain evidence="2 3">BS15</strain>
    </source>
</reference>